<keyword evidence="9" id="KW-1015">Disulfide bond</keyword>
<dbReference type="GO" id="GO:0006508">
    <property type="term" value="P:proteolysis"/>
    <property type="evidence" value="ECO:0007669"/>
    <property type="project" value="UniProtKB-KW"/>
</dbReference>
<dbReference type="EMBL" id="MCGT01000002">
    <property type="protein sequence ID" value="ORX62111.1"/>
    <property type="molecule type" value="Genomic_DNA"/>
</dbReference>
<gene>
    <name evidence="14" type="ORF">DM01DRAFT_1392203</name>
</gene>
<dbReference type="PROSITE" id="PS51767">
    <property type="entry name" value="PEPTIDASE_A1"/>
    <property type="match status" value="1"/>
</dbReference>
<dbReference type="InterPro" id="IPR033121">
    <property type="entry name" value="PEPTIDASE_A1"/>
</dbReference>
<evidence type="ECO:0000256" key="4">
    <source>
        <dbReference type="ARBA" id="ARBA00022670"/>
    </source>
</evidence>
<evidence type="ECO:0000256" key="10">
    <source>
        <dbReference type="PIRSR" id="PIRSR601461-1"/>
    </source>
</evidence>
<protein>
    <recommendedName>
        <fullName evidence="3">rhizopuspepsin</fullName>
        <ecNumber evidence="3">3.4.23.21</ecNumber>
    </recommendedName>
</protein>
<dbReference type="PRINTS" id="PR00792">
    <property type="entry name" value="PEPSIN"/>
</dbReference>
<keyword evidence="5 12" id="KW-0732">Signal</keyword>
<dbReference type="Pfam" id="PF00026">
    <property type="entry name" value="Asp"/>
    <property type="match status" value="1"/>
</dbReference>
<name>A0A1X2GVP3_9FUNG</name>
<organism evidence="14 15">
    <name type="scientific">Hesseltinella vesiculosa</name>
    <dbReference type="NCBI Taxonomy" id="101127"/>
    <lineage>
        <taxon>Eukaryota</taxon>
        <taxon>Fungi</taxon>
        <taxon>Fungi incertae sedis</taxon>
        <taxon>Mucoromycota</taxon>
        <taxon>Mucoromycotina</taxon>
        <taxon>Mucoromycetes</taxon>
        <taxon>Mucorales</taxon>
        <taxon>Cunninghamellaceae</taxon>
        <taxon>Hesseltinella</taxon>
    </lineage>
</organism>
<comment type="similarity">
    <text evidence="2 11">Belongs to the peptidase A1 family.</text>
</comment>
<feature type="domain" description="Peptidase A1" evidence="13">
    <location>
        <begin position="83"/>
        <end position="388"/>
    </location>
</feature>
<evidence type="ECO:0000256" key="3">
    <source>
        <dbReference type="ARBA" id="ARBA00013205"/>
    </source>
</evidence>
<dbReference type="OrthoDB" id="2747330at2759"/>
<dbReference type="STRING" id="101127.A0A1X2GVP3"/>
<evidence type="ECO:0000256" key="7">
    <source>
        <dbReference type="ARBA" id="ARBA00022801"/>
    </source>
</evidence>
<dbReference type="Proteomes" id="UP000242146">
    <property type="component" value="Unassembled WGS sequence"/>
</dbReference>
<evidence type="ECO:0000259" key="13">
    <source>
        <dbReference type="PROSITE" id="PS51767"/>
    </source>
</evidence>
<sequence>MFFSLSLVIVVSNLVLLNASPVTSSLAGSGHRVPLVRNSRFRQNTTLAINRARARLQSFALDAQGNKRDTGHVDMLDYDDFEYLGEVGVGTPPQMFHLQFDTGSSDLWLDALNCQQCSPHVSRFDPNQSATYQEEGKPWRIAYLDNSEASGITARDTIYLGGITIENQRVQMALHETSDFNDDPTDGMLGLGFSKRASVPGTLTPLDNMVAQNLVQEPIFGVYLGSNGNGGEFIFGSYDSQYDDSDFTRVPVQSETGHWQITVDGIQVGDHVSSTPFKAVVDTGTSIMVFDPIPAKAIADQVGAKPDPLEQGTFTMPCDSNVPVTFLIGNSKIEMDSRALVGTPTWFGDCYANFATSPRPIGIALLGDSFLKHFYTIFDYGTPEIRFAELK</sequence>
<dbReference type="InterPro" id="IPR034164">
    <property type="entry name" value="Pepsin-like_dom"/>
</dbReference>
<dbReference type="InterPro" id="IPR001969">
    <property type="entry name" value="Aspartic_peptidase_AS"/>
</dbReference>
<feature type="active site" evidence="10">
    <location>
        <position position="101"/>
    </location>
</feature>
<evidence type="ECO:0000256" key="6">
    <source>
        <dbReference type="ARBA" id="ARBA00022750"/>
    </source>
</evidence>
<feature type="active site" evidence="10">
    <location>
        <position position="282"/>
    </location>
</feature>
<dbReference type="PROSITE" id="PS00141">
    <property type="entry name" value="ASP_PROTEASE"/>
    <property type="match status" value="1"/>
</dbReference>
<feature type="chain" id="PRO_5012100663" description="rhizopuspepsin" evidence="12">
    <location>
        <begin position="20"/>
        <end position="391"/>
    </location>
</feature>
<dbReference type="CDD" id="cd05471">
    <property type="entry name" value="pepsin_like"/>
    <property type="match status" value="1"/>
</dbReference>
<dbReference type="Gene3D" id="2.40.70.10">
    <property type="entry name" value="Acid Proteases"/>
    <property type="match status" value="2"/>
</dbReference>
<keyword evidence="6 11" id="KW-0064">Aspartyl protease</keyword>
<evidence type="ECO:0000313" key="14">
    <source>
        <dbReference type="EMBL" id="ORX62111.1"/>
    </source>
</evidence>
<dbReference type="GO" id="GO:0004190">
    <property type="term" value="F:aspartic-type endopeptidase activity"/>
    <property type="evidence" value="ECO:0007669"/>
    <property type="project" value="UniProtKB-KW"/>
</dbReference>
<comment type="caution">
    <text evidence="14">The sequence shown here is derived from an EMBL/GenBank/DDBJ whole genome shotgun (WGS) entry which is preliminary data.</text>
</comment>
<dbReference type="PANTHER" id="PTHR47966:SF1">
    <property type="entry name" value="ASPARTYL PROTEINASE"/>
    <property type="match status" value="1"/>
</dbReference>
<keyword evidence="15" id="KW-1185">Reference proteome</keyword>
<evidence type="ECO:0000256" key="12">
    <source>
        <dbReference type="SAM" id="SignalP"/>
    </source>
</evidence>
<evidence type="ECO:0000256" key="8">
    <source>
        <dbReference type="ARBA" id="ARBA00023145"/>
    </source>
</evidence>
<dbReference type="InterPro" id="IPR001461">
    <property type="entry name" value="Aspartic_peptidase_A1"/>
</dbReference>
<evidence type="ECO:0000256" key="9">
    <source>
        <dbReference type="ARBA" id="ARBA00023157"/>
    </source>
</evidence>
<dbReference type="SUPFAM" id="SSF50630">
    <property type="entry name" value="Acid proteases"/>
    <property type="match status" value="1"/>
</dbReference>
<comment type="catalytic activity">
    <reaction evidence="1">
        <text>Hydrolysis of proteins with broad specificity similar to that of pepsin A, preferring hydrophobic residues at P1 and P1'. Clots milk and activates trypsinogen. Does not cleave 4-Gln-|-His-5, but does cleave 10-His-|-Leu-11 and 12-Val-|-Glu-13 in B chain of insulin.</text>
        <dbReference type="EC" id="3.4.23.21"/>
    </reaction>
</comment>
<evidence type="ECO:0000256" key="2">
    <source>
        <dbReference type="ARBA" id="ARBA00007447"/>
    </source>
</evidence>
<keyword evidence="8" id="KW-0865">Zymogen</keyword>
<evidence type="ECO:0000256" key="5">
    <source>
        <dbReference type="ARBA" id="ARBA00022729"/>
    </source>
</evidence>
<keyword evidence="7 11" id="KW-0378">Hydrolase</keyword>
<dbReference type="FunFam" id="2.40.70.10:FF:000115">
    <property type="entry name" value="Lysosomal aspartic protease"/>
    <property type="match status" value="1"/>
</dbReference>
<proteinExistence type="inferred from homology"/>
<keyword evidence="4 11" id="KW-0645">Protease</keyword>
<evidence type="ECO:0000313" key="15">
    <source>
        <dbReference type="Proteomes" id="UP000242146"/>
    </source>
</evidence>
<accession>A0A1X2GVP3</accession>
<dbReference type="AlphaFoldDB" id="A0A1X2GVP3"/>
<reference evidence="14 15" key="1">
    <citation type="submission" date="2016-07" db="EMBL/GenBank/DDBJ databases">
        <title>Pervasive Adenine N6-methylation of Active Genes in Fungi.</title>
        <authorList>
            <consortium name="DOE Joint Genome Institute"/>
            <person name="Mondo S.J."/>
            <person name="Dannebaum R.O."/>
            <person name="Kuo R.C."/>
            <person name="Labutti K."/>
            <person name="Haridas S."/>
            <person name="Kuo A."/>
            <person name="Salamov A."/>
            <person name="Ahrendt S.R."/>
            <person name="Lipzen A."/>
            <person name="Sullivan W."/>
            <person name="Andreopoulos W.B."/>
            <person name="Clum A."/>
            <person name="Lindquist E."/>
            <person name="Daum C."/>
            <person name="Ramamoorthy G.K."/>
            <person name="Gryganskyi A."/>
            <person name="Culley D."/>
            <person name="Magnuson J.K."/>
            <person name="James T.Y."/>
            <person name="O'Malley M.A."/>
            <person name="Stajich J.E."/>
            <person name="Spatafora J.W."/>
            <person name="Visel A."/>
            <person name="Grigoriev I.V."/>
        </authorList>
    </citation>
    <scope>NUCLEOTIDE SEQUENCE [LARGE SCALE GENOMIC DNA]</scope>
    <source>
        <strain evidence="14 15">NRRL 3301</strain>
    </source>
</reference>
<evidence type="ECO:0000256" key="1">
    <source>
        <dbReference type="ARBA" id="ARBA00001130"/>
    </source>
</evidence>
<dbReference type="InterPro" id="IPR021109">
    <property type="entry name" value="Peptidase_aspartic_dom_sf"/>
</dbReference>
<feature type="signal peptide" evidence="12">
    <location>
        <begin position="1"/>
        <end position="19"/>
    </location>
</feature>
<dbReference type="EC" id="3.4.23.21" evidence="3"/>
<evidence type="ECO:0000256" key="11">
    <source>
        <dbReference type="RuleBase" id="RU000454"/>
    </source>
</evidence>
<dbReference type="PANTHER" id="PTHR47966">
    <property type="entry name" value="BETA-SITE APP-CLEAVING ENZYME, ISOFORM A-RELATED"/>
    <property type="match status" value="1"/>
</dbReference>